<evidence type="ECO:0000313" key="7">
    <source>
        <dbReference type="Proteomes" id="UP000800036"/>
    </source>
</evidence>
<evidence type="ECO:0000313" key="5">
    <source>
        <dbReference type="EMBL" id="KAF1967135.1"/>
    </source>
</evidence>
<keyword evidence="2" id="KW-0472">Membrane</keyword>
<dbReference type="EMBL" id="ML976667">
    <property type="protein sequence ID" value="KAF1976230.1"/>
    <property type="molecule type" value="Genomic_DNA"/>
</dbReference>
<dbReference type="AlphaFoldDB" id="A0A6A5UQH7"/>
<organism evidence="5 7">
    <name type="scientific">Bimuria novae-zelandiae CBS 107.79</name>
    <dbReference type="NCBI Taxonomy" id="1447943"/>
    <lineage>
        <taxon>Eukaryota</taxon>
        <taxon>Fungi</taxon>
        <taxon>Dikarya</taxon>
        <taxon>Ascomycota</taxon>
        <taxon>Pezizomycotina</taxon>
        <taxon>Dothideomycetes</taxon>
        <taxon>Pleosporomycetidae</taxon>
        <taxon>Pleosporales</taxon>
        <taxon>Massarineae</taxon>
        <taxon>Didymosphaeriaceae</taxon>
        <taxon>Bimuria</taxon>
    </lineage>
</organism>
<keyword evidence="7" id="KW-1185">Reference proteome</keyword>
<proteinExistence type="predicted"/>
<dbReference type="OrthoDB" id="3938054at2759"/>
<feature type="transmembrane region" description="Helical" evidence="2">
    <location>
        <begin position="114"/>
        <end position="133"/>
    </location>
</feature>
<keyword evidence="2" id="KW-0812">Transmembrane</keyword>
<accession>A0A6A5UQH7</accession>
<evidence type="ECO:0000256" key="1">
    <source>
        <dbReference type="SAM" id="MobiDB-lite"/>
    </source>
</evidence>
<gene>
    <name evidence="6" type="ORF">BU23DRAFT_565919</name>
    <name evidence="5" type="ORF">BU23DRAFT_573517</name>
    <name evidence="4" type="ORF">BU23DRAFT_574490</name>
</gene>
<keyword evidence="2" id="KW-1133">Transmembrane helix</keyword>
<dbReference type="InterPro" id="IPR029526">
    <property type="entry name" value="PGBD"/>
</dbReference>
<evidence type="ECO:0000313" key="4">
    <source>
        <dbReference type="EMBL" id="KAF1965993.1"/>
    </source>
</evidence>
<reference evidence="5" key="1">
    <citation type="journal article" date="2020" name="Stud. Mycol.">
        <title>101 Dothideomycetes genomes: a test case for predicting lifestyles and emergence of pathogens.</title>
        <authorList>
            <person name="Haridas S."/>
            <person name="Albert R."/>
            <person name="Binder M."/>
            <person name="Bloem J."/>
            <person name="Labutti K."/>
            <person name="Salamov A."/>
            <person name="Andreopoulos B."/>
            <person name="Baker S."/>
            <person name="Barry K."/>
            <person name="Bills G."/>
            <person name="Bluhm B."/>
            <person name="Cannon C."/>
            <person name="Castanera R."/>
            <person name="Culley D."/>
            <person name="Daum C."/>
            <person name="Ezra D."/>
            <person name="Gonzalez J."/>
            <person name="Henrissat B."/>
            <person name="Kuo A."/>
            <person name="Liang C."/>
            <person name="Lipzen A."/>
            <person name="Lutzoni F."/>
            <person name="Magnuson J."/>
            <person name="Mondo S."/>
            <person name="Nolan M."/>
            <person name="Ohm R."/>
            <person name="Pangilinan J."/>
            <person name="Park H.-J."/>
            <person name="Ramirez L."/>
            <person name="Alfaro M."/>
            <person name="Sun H."/>
            <person name="Tritt A."/>
            <person name="Yoshinaga Y."/>
            <person name="Zwiers L.-H."/>
            <person name="Turgeon B."/>
            <person name="Goodwin S."/>
            <person name="Spatafora J."/>
            <person name="Crous P."/>
            <person name="Grigoriev I."/>
        </authorList>
    </citation>
    <scope>NUCLEOTIDE SEQUENCE</scope>
    <source>
        <strain evidence="5">CBS 107.79</strain>
    </source>
</reference>
<sequence length="185" mass="20822">MIDDYNKHKSEVDRFDQVKSYYSVQQVKRRTWKPLWYFLLDLTLNNCYRLSSYSSSSAAKRGGHKKFLYDLIEQLFKRGGRPTQGSAKRERSDDVIPAQKLGVRGINPGHLGRLWVMCLAIHVYLMAVSVLRAPALAVGSAACLYVGQKSALSAGRSTSDGIKLSSQQTQKQAQVLSRLTRNPQQ</sequence>
<feature type="domain" description="PiggyBac transposable element-derived protein" evidence="3">
    <location>
        <begin position="1"/>
        <end position="48"/>
    </location>
</feature>
<evidence type="ECO:0000256" key="2">
    <source>
        <dbReference type="SAM" id="Phobius"/>
    </source>
</evidence>
<protein>
    <recommendedName>
        <fullName evidence="3">PiggyBac transposable element-derived protein domain-containing protein</fullName>
    </recommendedName>
</protein>
<dbReference type="EMBL" id="ML976737">
    <property type="protein sequence ID" value="KAF1967135.1"/>
    <property type="molecule type" value="Genomic_DNA"/>
</dbReference>
<feature type="region of interest" description="Disordered" evidence="1">
    <location>
        <begin position="157"/>
        <end position="185"/>
    </location>
</feature>
<dbReference type="EMBL" id="ML976753">
    <property type="protein sequence ID" value="KAF1965993.1"/>
    <property type="molecule type" value="Genomic_DNA"/>
</dbReference>
<dbReference type="Proteomes" id="UP000800036">
    <property type="component" value="Unassembled WGS sequence"/>
</dbReference>
<name>A0A6A5UQH7_9PLEO</name>
<evidence type="ECO:0000259" key="3">
    <source>
        <dbReference type="Pfam" id="PF13843"/>
    </source>
</evidence>
<dbReference type="Pfam" id="PF13843">
    <property type="entry name" value="DDE_Tnp_1_7"/>
    <property type="match status" value="1"/>
</dbReference>
<evidence type="ECO:0000313" key="6">
    <source>
        <dbReference type="EMBL" id="KAF1976230.1"/>
    </source>
</evidence>